<proteinExistence type="predicted"/>
<organism evidence="1 2">
    <name type="scientific">Caenorhabditis japonica</name>
    <dbReference type="NCBI Taxonomy" id="281687"/>
    <lineage>
        <taxon>Eukaryota</taxon>
        <taxon>Metazoa</taxon>
        <taxon>Ecdysozoa</taxon>
        <taxon>Nematoda</taxon>
        <taxon>Chromadorea</taxon>
        <taxon>Rhabditida</taxon>
        <taxon>Rhabditina</taxon>
        <taxon>Rhabditomorpha</taxon>
        <taxon>Rhabditoidea</taxon>
        <taxon>Rhabditidae</taxon>
        <taxon>Peloderinae</taxon>
        <taxon>Caenorhabditis</taxon>
    </lineage>
</organism>
<dbReference type="AlphaFoldDB" id="A0A8R1IN40"/>
<protein>
    <submittedName>
        <fullName evidence="1">Uncharacterized protein</fullName>
    </submittedName>
</protein>
<accession>A0A8R1IN40</accession>
<reference evidence="1" key="2">
    <citation type="submission" date="2022-06" db="UniProtKB">
        <authorList>
            <consortium name="EnsemblMetazoa"/>
        </authorList>
    </citation>
    <scope>IDENTIFICATION</scope>
    <source>
        <strain evidence="1">DF5081</strain>
    </source>
</reference>
<reference evidence="2" key="1">
    <citation type="submission" date="2010-08" db="EMBL/GenBank/DDBJ databases">
        <authorList>
            <consortium name="Caenorhabditis japonica Sequencing Consortium"/>
            <person name="Wilson R.K."/>
        </authorList>
    </citation>
    <scope>NUCLEOTIDE SEQUENCE [LARGE SCALE GENOMIC DNA]</scope>
    <source>
        <strain evidence="2">DF5081</strain>
    </source>
</reference>
<dbReference type="EnsemblMetazoa" id="CJA38304.1">
    <property type="protein sequence ID" value="CJA38304.1"/>
    <property type="gene ID" value="WBGene00214151"/>
</dbReference>
<evidence type="ECO:0000313" key="1">
    <source>
        <dbReference type="EnsemblMetazoa" id="CJA38304.1"/>
    </source>
</evidence>
<sequence>MDKLRSAAPLTQSKYRLNRALNATQYMSQASDGAQALDLVQIRNDFPWRVKQIPSLLNVKVLLGQTGSTI</sequence>
<name>A0A8R1IN40_CAEJA</name>
<dbReference type="Proteomes" id="UP000005237">
    <property type="component" value="Unassembled WGS sequence"/>
</dbReference>
<evidence type="ECO:0000313" key="2">
    <source>
        <dbReference type="Proteomes" id="UP000005237"/>
    </source>
</evidence>
<keyword evidence="2" id="KW-1185">Reference proteome</keyword>